<keyword evidence="1" id="KW-0378">Hydrolase</keyword>
<dbReference type="GO" id="GO:0016787">
    <property type="term" value="F:hydrolase activity"/>
    <property type="evidence" value="ECO:0007669"/>
    <property type="project" value="UniProtKB-KW"/>
</dbReference>
<dbReference type="InterPro" id="IPR029001">
    <property type="entry name" value="ITPase-like_fam"/>
</dbReference>
<dbReference type="Proteomes" id="UP000176988">
    <property type="component" value="Unassembled WGS sequence"/>
</dbReference>
<sequence>MVGSTSKVKISAIEKSLYWLNPIDQCVLIKLVFDEIVSTVNPQPLGLEEGVRGALHRALFAQMRNPGESVLAIGIENFVDQEFPDPSWFDRAAICCLGPDRLMEVVITEGVLIPNNIMEAVYRYAQQKTVGQLLCQQYPSVDPHDPHIFLTRSLKSREGCLILKLVPILERMLRIMI</sequence>
<gene>
    <name evidence="3" type="ORF">A2480_03530</name>
</gene>
<name>A0A1F7WBY4_9BACT</name>
<feature type="domain" description="Non-canonical purine NTP phosphatase/PRRC1" evidence="2">
    <location>
        <begin position="3"/>
        <end position="126"/>
    </location>
</feature>
<accession>A0A1F7WBY4</accession>
<evidence type="ECO:0000256" key="1">
    <source>
        <dbReference type="ARBA" id="ARBA00022801"/>
    </source>
</evidence>
<dbReference type="Gene3D" id="3.90.950.10">
    <property type="match status" value="1"/>
</dbReference>
<dbReference type="AlphaFoldDB" id="A0A1F7WBY4"/>
<dbReference type="Pfam" id="PF01931">
    <property type="entry name" value="NTPase_I-T"/>
    <property type="match status" value="1"/>
</dbReference>
<comment type="caution">
    <text evidence="3">The sequence shown here is derived from an EMBL/GenBank/DDBJ whole genome shotgun (WGS) entry which is preliminary data.</text>
</comment>
<proteinExistence type="predicted"/>
<protein>
    <recommendedName>
        <fullName evidence="2">Non-canonical purine NTP phosphatase/PRRC1 domain-containing protein</fullName>
    </recommendedName>
</protein>
<evidence type="ECO:0000313" key="4">
    <source>
        <dbReference type="Proteomes" id="UP000176988"/>
    </source>
</evidence>
<reference evidence="3 4" key="1">
    <citation type="journal article" date="2016" name="Nat. Commun.">
        <title>Thousands of microbial genomes shed light on interconnected biogeochemical processes in an aquifer system.</title>
        <authorList>
            <person name="Anantharaman K."/>
            <person name="Brown C.T."/>
            <person name="Hug L.A."/>
            <person name="Sharon I."/>
            <person name="Castelle C.J."/>
            <person name="Probst A.J."/>
            <person name="Thomas B.C."/>
            <person name="Singh A."/>
            <person name="Wilkins M.J."/>
            <person name="Karaoz U."/>
            <person name="Brodie E.L."/>
            <person name="Williams K.H."/>
            <person name="Hubbard S.S."/>
            <person name="Banfield J.F."/>
        </authorList>
    </citation>
    <scope>NUCLEOTIDE SEQUENCE [LARGE SCALE GENOMIC DNA]</scope>
</reference>
<dbReference type="EMBL" id="MGFG01000033">
    <property type="protein sequence ID" value="OGM00326.1"/>
    <property type="molecule type" value="Genomic_DNA"/>
</dbReference>
<evidence type="ECO:0000313" key="3">
    <source>
        <dbReference type="EMBL" id="OGM00326.1"/>
    </source>
</evidence>
<evidence type="ECO:0000259" key="2">
    <source>
        <dbReference type="Pfam" id="PF01931"/>
    </source>
</evidence>
<dbReference type="InterPro" id="IPR026533">
    <property type="entry name" value="NTPase/PRRC1"/>
</dbReference>
<organism evidence="3 4">
    <name type="scientific">Candidatus Uhrbacteria bacterium RIFOXYC2_FULL_47_19</name>
    <dbReference type="NCBI Taxonomy" id="1802424"/>
    <lineage>
        <taxon>Bacteria</taxon>
        <taxon>Candidatus Uhriibacteriota</taxon>
    </lineage>
</organism>
<dbReference type="SUPFAM" id="SSF52972">
    <property type="entry name" value="ITPase-like"/>
    <property type="match status" value="1"/>
</dbReference>